<accession>A0A8S5UFF3</accession>
<dbReference type="EMBL" id="BK016080">
    <property type="protein sequence ID" value="DAF93208.1"/>
    <property type="molecule type" value="Genomic_DNA"/>
</dbReference>
<name>A0A8S5UFF3_9CAUD</name>
<proteinExistence type="predicted"/>
<organism evidence="1">
    <name type="scientific">Myoviridae sp. ctcyQ27</name>
    <dbReference type="NCBI Taxonomy" id="2825139"/>
    <lineage>
        <taxon>Viruses</taxon>
        <taxon>Duplodnaviria</taxon>
        <taxon>Heunggongvirae</taxon>
        <taxon>Uroviricota</taxon>
        <taxon>Caudoviricetes</taxon>
    </lineage>
</organism>
<protein>
    <submittedName>
        <fullName evidence="1">Uncharacterized protein</fullName>
    </submittedName>
</protein>
<sequence length="162" mass="18432">MTKINYYISINGYQISCGCGDDKNKAISFFQCNKEQLEVTYGDLSGATLVKEITEVHTKVEMRLDEVRFILTCTRPKSSGWNYYVSKTSSGYPIIVLGYDDMIKGGLSFYSEDSAKFWIENHKDQLETLYKKEVIDTIKIIPISLAEIVAAKEQINQREGSK</sequence>
<reference evidence="1" key="1">
    <citation type="journal article" date="2021" name="Proc. Natl. Acad. Sci. U.S.A.">
        <title>A Catalog of Tens of Thousands of Viruses from Human Metagenomes Reveals Hidden Associations with Chronic Diseases.</title>
        <authorList>
            <person name="Tisza M.J."/>
            <person name="Buck C.B."/>
        </authorList>
    </citation>
    <scope>NUCLEOTIDE SEQUENCE</scope>
    <source>
        <strain evidence="1">CtcyQ27</strain>
    </source>
</reference>
<dbReference type="PROSITE" id="PS51257">
    <property type="entry name" value="PROKAR_LIPOPROTEIN"/>
    <property type="match status" value="1"/>
</dbReference>
<evidence type="ECO:0000313" key="1">
    <source>
        <dbReference type="EMBL" id="DAF93208.1"/>
    </source>
</evidence>